<dbReference type="AlphaFoldDB" id="A0A086LEV3"/>
<name>A0A086LEV3_TOXGO</name>
<feature type="non-terminal residue" evidence="1">
    <location>
        <position position="1"/>
    </location>
</feature>
<sequence>NSLRFVRRPAHGSDGRQACCRGPGAGYENLHFNSQKRRSSLAACL</sequence>
<comment type="caution">
    <text evidence="1">The sequence shown here is derived from an EMBL/GenBank/DDBJ whole genome shotgun (WGS) entry which is preliminary data.</text>
</comment>
<organism evidence="1 2">
    <name type="scientific">Toxoplasma gondii FOU</name>
    <dbReference type="NCBI Taxonomy" id="943167"/>
    <lineage>
        <taxon>Eukaryota</taxon>
        <taxon>Sar</taxon>
        <taxon>Alveolata</taxon>
        <taxon>Apicomplexa</taxon>
        <taxon>Conoidasida</taxon>
        <taxon>Coccidia</taxon>
        <taxon>Eucoccidiorida</taxon>
        <taxon>Eimeriorina</taxon>
        <taxon>Sarcocystidae</taxon>
        <taxon>Toxoplasma</taxon>
    </lineage>
</organism>
<proteinExistence type="predicted"/>
<keyword evidence="1" id="KW-0240">DNA-directed RNA polymerase</keyword>
<dbReference type="GO" id="GO:0000428">
    <property type="term" value="C:DNA-directed RNA polymerase complex"/>
    <property type="evidence" value="ECO:0007669"/>
    <property type="project" value="UniProtKB-KW"/>
</dbReference>
<reference evidence="1 2" key="1">
    <citation type="submission" date="2014-07" db="EMBL/GenBank/DDBJ databases">
        <authorList>
            <person name="Sibley D."/>
            <person name="Venepally P."/>
            <person name="Karamycheva S."/>
            <person name="Hadjithomas M."/>
            <person name="Khan A."/>
            <person name="Brunk B."/>
            <person name="Roos D."/>
            <person name="Caler E."/>
            <person name="Lorenzi H."/>
        </authorList>
    </citation>
    <scope>NUCLEOTIDE SEQUENCE [LARGE SCALE GENOMIC DNA]</scope>
    <source>
        <strain evidence="1 2">FOU</strain>
    </source>
</reference>
<dbReference type="Proteomes" id="UP000028838">
    <property type="component" value="Unassembled WGS sequence"/>
</dbReference>
<evidence type="ECO:0000313" key="1">
    <source>
        <dbReference type="EMBL" id="KFG55171.1"/>
    </source>
</evidence>
<dbReference type="VEuPathDB" id="ToxoDB:TGFOU_233720B"/>
<accession>A0A086LEV3</accession>
<protein>
    <submittedName>
        <fullName evidence="1">DNA-directed RNA polymerase II RPBABC8</fullName>
    </submittedName>
</protein>
<keyword evidence="1" id="KW-0804">Transcription</keyword>
<gene>
    <name evidence="1" type="ORF">TGFOU_233720B</name>
</gene>
<dbReference type="EMBL" id="AEYH02000368">
    <property type="protein sequence ID" value="KFG55171.1"/>
    <property type="molecule type" value="Genomic_DNA"/>
</dbReference>
<feature type="non-terminal residue" evidence="1">
    <location>
        <position position="45"/>
    </location>
</feature>
<evidence type="ECO:0000313" key="2">
    <source>
        <dbReference type="Proteomes" id="UP000028838"/>
    </source>
</evidence>